<proteinExistence type="predicted"/>
<accession>A0A1I2UVL5</accession>
<evidence type="ECO:0000313" key="1">
    <source>
        <dbReference type="EMBL" id="SFG80229.1"/>
    </source>
</evidence>
<organism evidence="1 2">
    <name type="scientific">Streptomyces mirabilis</name>
    <dbReference type="NCBI Taxonomy" id="68239"/>
    <lineage>
        <taxon>Bacteria</taxon>
        <taxon>Bacillati</taxon>
        <taxon>Actinomycetota</taxon>
        <taxon>Actinomycetes</taxon>
        <taxon>Kitasatosporales</taxon>
        <taxon>Streptomycetaceae</taxon>
        <taxon>Streptomyces</taxon>
    </lineage>
</organism>
<gene>
    <name evidence="1" type="ORF">SAMN02787118_12943</name>
</gene>
<reference evidence="1 2" key="1">
    <citation type="submission" date="2016-10" db="EMBL/GenBank/DDBJ databases">
        <authorList>
            <person name="de Groot N.N."/>
        </authorList>
    </citation>
    <scope>NUCLEOTIDE SEQUENCE [LARGE SCALE GENOMIC DNA]</scope>
    <source>
        <strain evidence="1 2">OK461</strain>
    </source>
</reference>
<dbReference type="EMBL" id="FONR01000029">
    <property type="protein sequence ID" value="SFG80229.1"/>
    <property type="molecule type" value="Genomic_DNA"/>
</dbReference>
<evidence type="ECO:0000313" key="2">
    <source>
        <dbReference type="Proteomes" id="UP000181942"/>
    </source>
</evidence>
<dbReference type="AlphaFoldDB" id="A0A1I2UVL5"/>
<dbReference type="Proteomes" id="UP000181942">
    <property type="component" value="Unassembled WGS sequence"/>
</dbReference>
<dbReference type="RefSeq" id="WP_177324334.1">
    <property type="nucleotide sequence ID" value="NZ_FONR01000029.1"/>
</dbReference>
<protein>
    <submittedName>
        <fullName evidence="1">Uncharacterized protein</fullName>
    </submittedName>
</protein>
<name>A0A1I2UVL5_9ACTN</name>
<sequence length="57" mass="6032">MLSLDAGLGDGLSLHDPVAADIDLLAHTAGGVFEDERLNTVRRALDPAERKVVFACV</sequence>